<dbReference type="InterPro" id="IPR001563">
    <property type="entry name" value="Peptidase_S10"/>
</dbReference>
<protein>
    <submittedName>
        <fullName evidence="3">Uncharacterized protein</fullName>
    </submittedName>
</protein>
<dbReference type="PANTHER" id="PTHR11802">
    <property type="entry name" value="SERINE PROTEASE FAMILY S10 SERINE CARBOXYPEPTIDASE"/>
    <property type="match status" value="1"/>
</dbReference>
<dbReference type="Pfam" id="PF00450">
    <property type="entry name" value="Peptidase_S10"/>
    <property type="match status" value="2"/>
</dbReference>
<dbReference type="GO" id="GO:0006508">
    <property type="term" value="P:proteolysis"/>
    <property type="evidence" value="ECO:0007669"/>
    <property type="project" value="InterPro"/>
</dbReference>
<dbReference type="InterPro" id="IPR029058">
    <property type="entry name" value="AB_hydrolase_fold"/>
</dbReference>
<evidence type="ECO:0000313" key="3">
    <source>
        <dbReference type="EMBL" id="ETO10015.1"/>
    </source>
</evidence>
<reference evidence="3 4" key="1">
    <citation type="journal article" date="2013" name="Curr. Biol.">
        <title>The Genome of the Foraminiferan Reticulomyxa filosa.</title>
        <authorList>
            <person name="Glockner G."/>
            <person name="Hulsmann N."/>
            <person name="Schleicher M."/>
            <person name="Noegel A.A."/>
            <person name="Eichinger L."/>
            <person name="Gallinger C."/>
            <person name="Pawlowski J."/>
            <person name="Sierra R."/>
            <person name="Euteneuer U."/>
            <person name="Pillet L."/>
            <person name="Moustafa A."/>
            <person name="Platzer M."/>
            <person name="Groth M."/>
            <person name="Szafranski K."/>
            <person name="Schliwa M."/>
        </authorList>
    </citation>
    <scope>NUCLEOTIDE SEQUENCE [LARGE SCALE GENOMIC DNA]</scope>
</reference>
<keyword evidence="4" id="KW-1185">Reference proteome</keyword>
<organism evidence="3 4">
    <name type="scientific">Reticulomyxa filosa</name>
    <dbReference type="NCBI Taxonomy" id="46433"/>
    <lineage>
        <taxon>Eukaryota</taxon>
        <taxon>Sar</taxon>
        <taxon>Rhizaria</taxon>
        <taxon>Retaria</taxon>
        <taxon>Foraminifera</taxon>
        <taxon>Monothalamids</taxon>
        <taxon>Reticulomyxidae</taxon>
        <taxon>Reticulomyxa</taxon>
    </lineage>
</organism>
<comment type="similarity">
    <text evidence="1">Belongs to the peptidase S10 family.</text>
</comment>
<feature type="region of interest" description="Disordered" evidence="2">
    <location>
        <begin position="46"/>
        <end position="81"/>
    </location>
</feature>
<gene>
    <name evidence="3" type="ORF">RFI_27362</name>
</gene>
<dbReference type="PRINTS" id="PR00724">
    <property type="entry name" value="CRBOXYPTASEC"/>
</dbReference>
<proteinExistence type="inferred from homology"/>
<dbReference type="Proteomes" id="UP000023152">
    <property type="component" value="Unassembled WGS sequence"/>
</dbReference>
<sequence length="114" mass="12869">MLFIEQPAGVGYSYSTNPNDYTTGDSQAVADMFRSVFFFFKPRKIDEQGRGKKKGGGGKKKKKIKGPQKKKKIETHGGKKKGNSFILSWLKAFPNYSTNDFYISSESYGMYVNN</sequence>
<dbReference type="AlphaFoldDB" id="X6MAF9"/>
<feature type="compositionally biased region" description="Basic residues" evidence="2">
    <location>
        <begin position="51"/>
        <end position="81"/>
    </location>
</feature>
<dbReference type="GO" id="GO:0005773">
    <property type="term" value="C:vacuole"/>
    <property type="evidence" value="ECO:0007669"/>
    <property type="project" value="TreeGrafter"/>
</dbReference>
<dbReference type="Gene3D" id="3.40.50.1820">
    <property type="entry name" value="alpha/beta hydrolase"/>
    <property type="match status" value="1"/>
</dbReference>
<evidence type="ECO:0000313" key="4">
    <source>
        <dbReference type="Proteomes" id="UP000023152"/>
    </source>
</evidence>
<name>X6MAF9_RETFI</name>
<dbReference type="OrthoDB" id="443318at2759"/>
<dbReference type="SUPFAM" id="SSF53474">
    <property type="entry name" value="alpha/beta-Hydrolases"/>
    <property type="match status" value="1"/>
</dbReference>
<evidence type="ECO:0000256" key="2">
    <source>
        <dbReference type="SAM" id="MobiDB-lite"/>
    </source>
</evidence>
<accession>X6MAF9</accession>
<dbReference type="PANTHER" id="PTHR11802:SF470">
    <property type="entry name" value="CARBOXYPEPTIDASE"/>
    <property type="match status" value="1"/>
</dbReference>
<evidence type="ECO:0000256" key="1">
    <source>
        <dbReference type="ARBA" id="ARBA00009431"/>
    </source>
</evidence>
<comment type="caution">
    <text evidence="3">The sequence shown here is derived from an EMBL/GenBank/DDBJ whole genome shotgun (WGS) entry which is preliminary data.</text>
</comment>
<dbReference type="EMBL" id="ASPP01023725">
    <property type="protein sequence ID" value="ETO10015.1"/>
    <property type="molecule type" value="Genomic_DNA"/>
</dbReference>
<dbReference type="GO" id="GO:0004185">
    <property type="term" value="F:serine-type carboxypeptidase activity"/>
    <property type="evidence" value="ECO:0007669"/>
    <property type="project" value="InterPro"/>
</dbReference>